<comment type="caution">
    <text evidence="9">The sequence shown here is derived from an EMBL/GenBank/DDBJ whole genome shotgun (WGS) entry which is preliminary data.</text>
</comment>
<feature type="domain" description="C3H1-type" evidence="8">
    <location>
        <begin position="417"/>
        <end position="445"/>
    </location>
</feature>
<feature type="domain" description="C3H1-type" evidence="8">
    <location>
        <begin position="275"/>
        <end position="302"/>
    </location>
</feature>
<evidence type="ECO:0000256" key="3">
    <source>
        <dbReference type="ARBA" id="ARBA00022771"/>
    </source>
</evidence>
<gene>
    <name evidence="9" type="ORF">SCF082_LOCUS48115</name>
</gene>
<evidence type="ECO:0000259" key="8">
    <source>
        <dbReference type="PROSITE" id="PS50103"/>
    </source>
</evidence>
<feature type="compositionally biased region" description="Basic and acidic residues" evidence="7">
    <location>
        <begin position="1"/>
        <end position="28"/>
    </location>
</feature>
<feature type="zinc finger region" description="C3H1-type" evidence="6">
    <location>
        <begin position="417"/>
        <end position="445"/>
    </location>
</feature>
<dbReference type="Pfam" id="PF00642">
    <property type="entry name" value="zf-CCCH"/>
    <property type="match status" value="1"/>
</dbReference>
<dbReference type="InterPro" id="IPR045234">
    <property type="entry name" value="Unkempt-like"/>
</dbReference>
<feature type="zinc finger region" description="C3H1-type" evidence="6">
    <location>
        <begin position="96"/>
        <end position="119"/>
    </location>
</feature>
<dbReference type="Proteomes" id="UP001642464">
    <property type="component" value="Unassembled WGS sequence"/>
</dbReference>
<dbReference type="InterPro" id="IPR000571">
    <property type="entry name" value="Znf_CCCH"/>
</dbReference>
<dbReference type="InterPro" id="IPR057444">
    <property type="entry name" value="Znf-CCCH_AtC3H23-like"/>
</dbReference>
<accession>A0ABP0RQS1</accession>
<protein>
    <recommendedName>
        <fullName evidence="8">C3H1-type domain-containing protein</fullName>
    </recommendedName>
</protein>
<evidence type="ECO:0000256" key="6">
    <source>
        <dbReference type="PROSITE-ProRule" id="PRU00723"/>
    </source>
</evidence>
<feature type="zinc finger region" description="C3H1-type" evidence="6">
    <location>
        <begin position="275"/>
        <end position="302"/>
    </location>
</feature>
<evidence type="ECO:0000256" key="2">
    <source>
        <dbReference type="ARBA" id="ARBA00022723"/>
    </source>
</evidence>
<dbReference type="Pfam" id="PF18384">
    <property type="entry name" value="zf_CCCH_5"/>
    <property type="match status" value="1"/>
</dbReference>
<sequence>MDVKRCMPRKSEASKKEEHKELNSKSDLPKWQPEPDQPSSLEKFIRYCRTEKCSNFQAGHCELHKPKMQCFNFHFEGQRRRSPLGADGTLQYWELPCKWISQSSKCPRGDQCTLAHSKGEISYHPAKYKTRVCNGSDCQKATCCFAHSDKELRSKAAARYSHHSASGLKDVPEETEENWDEAPGKPTVDLSTFKVFPCRKSRGIQHDRKLCPFFHNPRDRRRPPGTYSAEPCDECFDSMAEQREGATSSRSSCSRGDSCRFCHNRPELLYHESVFKRRFCATFPKVESCQRGDLCAFAHSREEVRVELLQPEEEKFMVEWLSSQVSRPVPPAVVDFFTNRFKTLWCPYGTQHGWHECLYAHTDQDWRRRPSLGYTSEPCPEWAKHVGERLHYDERCPNGLRCRFAHGSKEQLYHPFYYKTMPCTDWAGSGTCPRGPQCAFFHEPEEQRQVSIEQKEVSTVEGSHRVPEVLSVLEVEAALSRGFTSVEGCDPRLEGPIASAASADGATTLGMRTSFGSLASLASLASSNSGSPAICPLPGSSEPAYVRLSQMPPLWPLGSCPEEVAGNYLRL</sequence>
<organism evidence="9 10">
    <name type="scientific">Durusdinium trenchii</name>
    <dbReference type="NCBI Taxonomy" id="1381693"/>
    <lineage>
        <taxon>Eukaryota</taxon>
        <taxon>Sar</taxon>
        <taxon>Alveolata</taxon>
        <taxon>Dinophyceae</taxon>
        <taxon>Suessiales</taxon>
        <taxon>Symbiodiniaceae</taxon>
        <taxon>Durusdinium</taxon>
    </lineage>
</organism>
<feature type="domain" description="C3H1-type" evidence="8">
    <location>
        <begin position="373"/>
        <end position="409"/>
    </location>
</feature>
<proteinExistence type="inferred from homology"/>
<dbReference type="SMART" id="SM00356">
    <property type="entry name" value="ZnF_C3H1"/>
    <property type="match status" value="6"/>
</dbReference>
<name>A0ABP0RQS1_9DINO</name>
<comment type="similarity">
    <text evidence="1">Belongs to the unkempt family.</text>
</comment>
<dbReference type="Pfam" id="PF25512">
    <property type="entry name" value="zf-CCCH_AtC3H23"/>
    <property type="match status" value="2"/>
</dbReference>
<evidence type="ECO:0000313" key="9">
    <source>
        <dbReference type="EMBL" id="CAK9102976.1"/>
    </source>
</evidence>
<keyword evidence="4 6" id="KW-0862">Zinc</keyword>
<evidence type="ECO:0000256" key="7">
    <source>
        <dbReference type="SAM" id="MobiDB-lite"/>
    </source>
</evidence>
<feature type="region of interest" description="Disordered" evidence="7">
    <location>
        <begin position="1"/>
        <end position="38"/>
    </location>
</feature>
<dbReference type="InterPro" id="IPR036855">
    <property type="entry name" value="Znf_CCCH_sf"/>
</dbReference>
<dbReference type="EMBL" id="CAXAMM010042095">
    <property type="protein sequence ID" value="CAK9102976.1"/>
    <property type="molecule type" value="Genomic_DNA"/>
</dbReference>
<keyword evidence="10" id="KW-1185">Reference proteome</keyword>
<dbReference type="Gene3D" id="3.30.1370.210">
    <property type="match status" value="3"/>
</dbReference>
<dbReference type="PROSITE" id="PS50103">
    <property type="entry name" value="ZF_C3H1"/>
    <property type="match status" value="4"/>
</dbReference>
<keyword evidence="3 6" id="KW-0863">Zinc-finger</keyword>
<dbReference type="SUPFAM" id="SSF90229">
    <property type="entry name" value="CCCH zinc finger"/>
    <property type="match status" value="2"/>
</dbReference>
<evidence type="ECO:0000256" key="4">
    <source>
        <dbReference type="ARBA" id="ARBA00022833"/>
    </source>
</evidence>
<dbReference type="PANTHER" id="PTHR14493">
    <property type="entry name" value="UNKEMPT FAMILY MEMBER"/>
    <property type="match status" value="1"/>
</dbReference>
<feature type="domain" description="C3H1-type" evidence="8">
    <location>
        <begin position="96"/>
        <end position="119"/>
    </location>
</feature>
<dbReference type="PANTHER" id="PTHR14493:SF50">
    <property type="entry name" value="RING FINGER PROTEIN UNKEMPT"/>
    <property type="match status" value="1"/>
</dbReference>
<reference evidence="9 10" key="1">
    <citation type="submission" date="2024-02" db="EMBL/GenBank/DDBJ databases">
        <authorList>
            <person name="Chen Y."/>
            <person name="Shah S."/>
            <person name="Dougan E. K."/>
            <person name="Thang M."/>
            <person name="Chan C."/>
        </authorList>
    </citation>
    <scope>NUCLEOTIDE SEQUENCE [LARGE SCALE GENOMIC DNA]</scope>
</reference>
<evidence type="ECO:0000313" key="10">
    <source>
        <dbReference type="Proteomes" id="UP001642464"/>
    </source>
</evidence>
<evidence type="ECO:0000256" key="1">
    <source>
        <dbReference type="ARBA" id="ARBA00008808"/>
    </source>
</evidence>
<dbReference type="InterPro" id="IPR040594">
    <property type="entry name" value="UNK_Znf_1"/>
</dbReference>
<keyword evidence="5" id="KW-0238">DNA-binding</keyword>
<feature type="zinc finger region" description="C3H1-type" evidence="6">
    <location>
        <begin position="373"/>
        <end position="409"/>
    </location>
</feature>
<keyword evidence="2 6" id="KW-0479">Metal-binding</keyword>
<feature type="region of interest" description="Disordered" evidence="7">
    <location>
        <begin position="163"/>
        <end position="184"/>
    </location>
</feature>
<evidence type="ECO:0000256" key="5">
    <source>
        <dbReference type="ARBA" id="ARBA00023125"/>
    </source>
</evidence>